<proteinExistence type="predicted"/>
<evidence type="ECO:0000259" key="2">
    <source>
        <dbReference type="SMART" id="SM00382"/>
    </source>
</evidence>
<dbReference type="AlphaFoldDB" id="A0A261GAC1"/>
<reference evidence="3 4" key="1">
    <citation type="journal article" date="2017" name="BMC Genomics">
        <title>Comparative genomic and phylogenomic analyses of the Bifidobacteriaceae family.</title>
        <authorList>
            <person name="Lugli G.A."/>
            <person name="Milani C."/>
            <person name="Turroni F."/>
            <person name="Duranti S."/>
            <person name="Mancabelli L."/>
            <person name="Mangifesta M."/>
            <person name="Ferrario C."/>
            <person name="Modesto M."/>
            <person name="Mattarelli P."/>
            <person name="Jiri K."/>
            <person name="van Sinderen D."/>
            <person name="Ventura M."/>
        </authorList>
    </citation>
    <scope>NUCLEOTIDE SEQUENCE [LARGE SCALE GENOMIC DNA]</scope>
    <source>
        <strain evidence="3 4">LMG 28769</strain>
    </source>
</reference>
<keyword evidence="4" id="KW-1185">Reference proteome</keyword>
<organism evidence="3 4">
    <name type="scientific">Bifidobacterium aquikefiri</name>
    <dbReference type="NCBI Taxonomy" id="1653207"/>
    <lineage>
        <taxon>Bacteria</taxon>
        <taxon>Bacillati</taxon>
        <taxon>Actinomycetota</taxon>
        <taxon>Actinomycetes</taxon>
        <taxon>Bifidobacteriales</taxon>
        <taxon>Bifidobacteriaceae</taxon>
        <taxon>Bifidobacterium</taxon>
    </lineage>
</organism>
<feature type="domain" description="AAA+ ATPase" evidence="2">
    <location>
        <begin position="268"/>
        <end position="630"/>
    </location>
</feature>
<dbReference type="GeneID" id="98296706"/>
<dbReference type="GO" id="GO:0005524">
    <property type="term" value="F:ATP binding"/>
    <property type="evidence" value="ECO:0007669"/>
    <property type="project" value="InterPro"/>
</dbReference>
<name>A0A261GAC1_9BIFI</name>
<feature type="region of interest" description="Disordered" evidence="1">
    <location>
        <begin position="231"/>
        <end position="265"/>
    </location>
</feature>
<feature type="compositionally biased region" description="Polar residues" evidence="1">
    <location>
        <begin position="231"/>
        <end position="245"/>
    </location>
</feature>
<dbReference type="InterPro" id="IPR011704">
    <property type="entry name" value="ATPase_dyneun-rel_AAA"/>
</dbReference>
<dbReference type="Proteomes" id="UP000216451">
    <property type="component" value="Unassembled WGS sequence"/>
</dbReference>
<dbReference type="GO" id="GO:0016887">
    <property type="term" value="F:ATP hydrolysis activity"/>
    <property type="evidence" value="ECO:0007669"/>
    <property type="project" value="InterPro"/>
</dbReference>
<dbReference type="PANTHER" id="PTHR37291:SF1">
    <property type="entry name" value="TYPE IV METHYL-DIRECTED RESTRICTION ENZYME ECOKMCRB SUBUNIT"/>
    <property type="match status" value="1"/>
</dbReference>
<accession>A0A261GAC1</accession>
<dbReference type="REBASE" id="385026">
    <property type="entry name" value="Baq28769McrBCP"/>
</dbReference>
<evidence type="ECO:0000313" key="4">
    <source>
        <dbReference type="Proteomes" id="UP000216451"/>
    </source>
</evidence>
<dbReference type="OrthoDB" id="9781481at2"/>
<dbReference type="Gene3D" id="3.40.50.300">
    <property type="entry name" value="P-loop containing nucleotide triphosphate hydrolases"/>
    <property type="match status" value="2"/>
</dbReference>
<dbReference type="InterPro" id="IPR003593">
    <property type="entry name" value="AAA+_ATPase"/>
</dbReference>
<sequence length="758" mass="86139">MGDNYQWETFYTDLAQKLLEYRDRRSELFDVIRGLAKDQPLMNYFHFEREDWWGSQDHQIDPFSVMAAMNRGTTDENRTAIAKLYAKAFDITSTVPTEFVGIPVLDNRKSFFAGVNEMWELFIIAMNVPQDGQLPSNFEDSFNSVISLSGNGIGMVSMALFWVRPHVFMPLETTSRGYIAKHYDIDTTGIRKASQYVQFLSDFRDKIVTQTPELGFPELSQKAWVEFNQHDASPSQGNVATTTPKKNLEDAADVPNNNTDKTPTETEMGKNIILYGTPGTGKTYSTMQYAVAIIEHKDISVIQQEQYSDVFARYRRYKEAGLIAFTTFHQSMGYEEFIEGIRPVLDDDETGESHSEISHEIHDGIFKEFCNKAGAPISKSGNDDLGLNKNPRVWKVSLENTGDNGTRTECLANGHIRIAWDEYGESVSDEIDFPRGGKVVLNTFYNRMQIGDIIFSCFSSRTIDAIGVITGDPEWHDEYDKFKRLRTVRWLATGLHEDIVGINNDKAMTLSTVYALSVTVTDAISLLKRVKPGSVRQDIGNQDRVFIIDEINRGNISKIFGELITLIETNKRIGAREESRAVLPYSGDNFGVPNNVYIIGTMNTADRSIALIDTALRRRFDFIEMVPQSSVLHHTTIGIIDLSKLLDTLNARITALLDREHTIGQAYFLPLVDRPSMKQLGNIMEFKIMPLLQEYFYDDYHKIQLILGDNQKNNDEDRFVQFVEAVTSLFGSDENETADYYTINRQAFTRAEAYAYLS</sequence>
<dbReference type="PANTHER" id="PTHR37291">
    <property type="entry name" value="5-METHYLCYTOSINE-SPECIFIC RESTRICTION ENZYME B"/>
    <property type="match status" value="1"/>
</dbReference>
<comment type="caution">
    <text evidence="3">The sequence shown here is derived from an EMBL/GenBank/DDBJ whole genome shotgun (WGS) entry which is preliminary data.</text>
</comment>
<dbReference type="InterPro" id="IPR052934">
    <property type="entry name" value="Methyl-DNA_Rec/Restrict_Enz"/>
</dbReference>
<dbReference type="Pfam" id="PF07728">
    <property type="entry name" value="AAA_5"/>
    <property type="match status" value="1"/>
</dbReference>
<dbReference type="SMART" id="SM00382">
    <property type="entry name" value="AAA"/>
    <property type="match status" value="1"/>
</dbReference>
<dbReference type="RefSeq" id="WP_094692541.1">
    <property type="nucleotide sequence ID" value="NZ_MWXA01000003.1"/>
</dbReference>
<evidence type="ECO:0000313" key="3">
    <source>
        <dbReference type="EMBL" id="OZG67926.1"/>
    </source>
</evidence>
<gene>
    <name evidence="3" type="ORF">BAQU_0571</name>
</gene>
<evidence type="ECO:0000256" key="1">
    <source>
        <dbReference type="SAM" id="MobiDB-lite"/>
    </source>
</evidence>
<dbReference type="InterPro" id="IPR027417">
    <property type="entry name" value="P-loop_NTPase"/>
</dbReference>
<dbReference type="EMBL" id="MWXA01000003">
    <property type="protein sequence ID" value="OZG67926.1"/>
    <property type="molecule type" value="Genomic_DNA"/>
</dbReference>
<protein>
    <submittedName>
        <fullName evidence="3">AAA domain (Dynein-related subfamily)</fullName>
    </submittedName>
</protein>
<dbReference type="SUPFAM" id="SSF52540">
    <property type="entry name" value="P-loop containing nucleoside triphosphate hydrolases"/>
    <property type="match status" value="1"/>
</dbReference>